<evidence type="ECO:0000313" key="4">
    <source>
        <dbReference type="EMBL" id="QIM51750.1"/>
    </source>
</evidence>
<evidence type="ECO:0000313" key="5">
    <source>
        <dbReference type="Proteomes" id="UP000503162"/>
    </source>
</evidence>
<evidence type="ECO:0000256" key="1">
    <source>
        <dbReference type="ARBA" id="ARBA00005250"/>
    </source>
</evidence>
<keyword evidence="4" id="KW-0378">Hydrolase</keyword>
<dbReference type="Proteomes" id="UP000503162">
    <property type="component" value="Chromosome"/>
</dbReference>
<dbReference type="Pfam" id="PF00753">
    <property type="entry name" value="Lactamase_B"/>
    <property type="match status" value="1"/>
</dbReference>
<protein>
    <submittedName>
        <fullName evidence="4">MBL fold metallo-hydrolase</fullName>
    </submittedName>
</protein>
<dbReference type="InterPro" id="IPR050855">
    <property type="entry name" value="NDM-1-like"/>
</dbReference>
<reference evidence="4 5" key="1">
    <citation type="submission" date="2020-03" db="EMBL/GenBank/DDBJ databases">
        <title>Hydrogenophaga sp. nov. isolated from cyanobacterial mat.</title>
        <authorList>
            <person name="Thorat V."/>
            <person name="Kirdat K."/>
            <person name="Tiwarekar B."/>
            <person name="Costa E.D."/>
            <person name="Yadav A."/>
        </authorList>
    </citation>
    <scope>NUCLEOTIDE SEQUENCE [LARGE SCALE GENOMIC DNA]</scope>
    <source>
        <strain evidence="4 5">BA0156</strain>
    </source>
</reference>
<proteinExistence type="inferred from homology"/>
<feature type="chain" id="PRO_5026209466" evidence="2">
    <location>
        <begin position="20"/>
        <end position="305"/>
    </location>
</feature>
<accession>A0A6G8IFJ5</accession>
<gene>
    <name evidence="4" type="ORF">G9Q37_06135</name>
</gene>
<dbReference type="Gene3D" id="3.60.15.10">
    <property type="entry name" value="Ribonuclease Z/Hydroxyacylglutathione hydrolase-like"/>
    <property type="match status" value="1"/>
</dbReference>
<keyword evidence="5" id="KW-1185">Reference proteome</keyword>
<comment type="similarity">
    <text evidence="1">Belongs to the metallo-beta-lactamase superfamily. Class-B beta-lactamase family.</text>
</comment>
<evidence type="ECO:0000256" key="2">
    <source>
        <dbReference type="SAM" id="SignalP"/>
    </source>
</evidence>
<dbReference type="RefSeq" id="WP_166226033.1">
    <property type="nucleotide sequence ID" value="NZ_CP049989.1"/>
</dbReference>
<dbReference type="CDD" id="cd16282">
    <property type="entry name" value="metallo-hydrolase-like_MBL-fold"/>
    <property type="match status" value="1"/>
</dbReference>
<dbReference type="InterPro" id="IPR001279">
    <property type="entry name" value="Metallo-B-lactamas"/>
</dbReference>
<dbReference type="InterPro" id="IPR036866">
    <property type="entry name" value="RibonucZ/Hydroxyglut_hydro"/>
</dbReference>
<dbReference type="EMBL" id="CP049989">
    <property type="protein sequence ID" value="QIM51750.1"/>
    <property type="molecule type" value="Genomic_DNA"/>
</dbReference>
<sequence>MPRLVIALLLCIGPALSEAVEVRFQKVAENVYVHVGDVGARTVQNEALNANIGLVVAPGGAIVIDPGATYLSARDIHQAVARITPLPVRWVINTGGQDHRWLGNGYFRDQGAELIAHASAVPDMRARAGDQIQALRALLGARFDGTRPVFPDRLIAQADATLDLGGARVELLHRGGGHTPGDMMVWLPAQGALFAGDIIYVDRLLAVLPVSNTRRWLAAFDEVERLAPKVLIPGHGQPATLSVARAQTRDYLSTLRAHMRRAVDDLQDIGVAIRSFDLGPFKALNNAVELHPGNASRVYLEIERE</sequence>
<dbReference type="GO" id="GO:0016787">
    <property type="term" value="F:hydrolase activity"/>
    <property type="evidence" value="ECO:0007669"/>
    <property type="project" value="UniProtKB-KW"/>
</dbReference>
<name>A0A6G8IFJ5_9BURK</name>
<dbReference type="PANTHER" id="PTHR42951:SF4">
    <property type="entry name" value="ACYL-COENZYME A THIOESTERASE MBLAC2"/>
    <property type="match status" value="1"/>
</dbReference>
<feature type="signal peptide" evidence="2">
    <location>
        <begin position="1"/>
        <end position="19"/>
    </location>
</feature>
<keyword evidence="2" id="KW-0732">Signal</keyword>
<dbReference type="AlphaFoldDB" id="A0A6G8IFJ5"/>
<feature type="domain" description="Metallo-beta-lactamase" evidence="3">
    <location>
        <begin position="49"/>
        <end position="235"/>
    </location>
</feature>
<organism evidence="4 5">
    <name type="scientific">Hydrogenophaga crocea</name>
    <dbReference type="NCBI Taxonomy" id="2716225"/>
    <lineage>
        <taxon>Bacteria</taxon>
        <taxon>Pseudomonadati</taxon>
        <taxon>Pseudomonadota</taxon>
        <taxon>Betaproteobacteria</taxon>
        <taxon>Burkholderiales</taxon>
        <taxon>Comamonadaceae</taxon>
        <taxon>Hydrogenophaga</taxon>
    </lineage>
</organism>
<dbReference type="GO" id="GO:0017001">
    <property type="term" value="P:antibiotic catabolic process"/>
    <property type="evidence" value="ECO:0007669"/>
    <property type="project" value="UniProtKB-ARBA"/>
</dbReference>
<evidence type="ECO:0000259" key="3">
    <source>
        <dbReference type="SMART" id="SM00849"/>
    </source>
</evidence>
<dbReference type="KEGG" id="hcz:G9Q37_06135"/>
<dbReference type="SMART" id="SM00849">
    <property type="entry name" value="Lactamase_B"/>
    <property type="match status" value="1"/>
</dbReference>
<dbReference type="PANTHER" id="PTHR42951">
    <property type="entry name" value="METALLO-BETA-LACTAMASE DOMAIN-CONTAINING"/>
    <property type="match status" value="1"/>
</dbReference>
<dbReference type="SUPFAM" id="SSF56281">
    <property type="entry name" value="Metallo-hydrolase/oxidoreductase"/>
    <property type="match status" value="1"/>
</dbReference>